<evidence type="ECO:0000259" key="3">
    <source>
        <dbReference type="SMART" id="SM00939"/>
    </source>
</evidence>
<dbReference type="NCBIfam" id="TIGR00976">
    <property type="entry name" value="CocE_NonD"/>
    <property type="match status" value="1"/>
</dbReference>
<dbReference type="InterPro" id="IPR029058">
    <property type="entry name" value="AB_hydrolase_fold"/>
</dbReference>
<keyword evidence="5" id="KW-1185">Reference proteome</keyword>
<dbReference type="STRING" id="1503925.TH53_13810"/>
<feature type="signal peptide" evidence="2">
    <location>
        <begin position="1"/>
        <end position="23"/>
    </location>
</feature>
<dbReference type="SUPFAM" id="SSF53474">
    <property type="entry name" value="alpha/beta-Hydrolases"/>
    <property type="match status" value="1"/>
</dbReference>
<dbReference type="Pfam" id="PF02129">
    <property type="entry name" value="Peptidase_S15"/>
    <property type="match status" value="1"/>
</dbReference>
<dbReference type="AlphaFoldDB" id="A0A0D0FVX7"/>
<dbReference type="Gene3D" id="2.60.120.260">
    <property type="entry name" value="Galactose-binding domain-like"/>
    <property type="match status" value="1"/>
</dbReference>
<dbReference type="RefSeq" id="WP_041882799.1">
    <property type="nucleotide sequence ID" value="NZ_CP157278.1"/>
</dbReference>
<accession>A0A0D0FVX7</accession>
<proteinExistence type="predicted"/>
<dbReference type="SUPFAM" id="SSF49785">
    <property type="entry name" value="Galactose-binding domain-like"/>
    <property type="match status" value="1"/>
</dbReference>
<dbReference type="GO" id="GO:0008239">
    <property type="term" value="F:dipeptidyl-peptidase activity"/>
    <property type="evidence" value="ECO:0007669"/>
    <property type="project" value="InterPro"/>
</dbReference>
<protein>
    <submittedName>
        <fullName evidence="4">X-Pro dipeptidyl-peptidase</fullName>
    </submittedName>
</protein>
<sequence>MKPLYKMFWVAFCCLLTSYSSNAQVTDSAYIRENYTKIERQIPMRDGVKLFTAIYIPKNKNQQYPFLINRTPYTISPYGENKFKTSLGPDPLFLREGFIFVYQDVRGRWMSEGEFVDVRPQIANKKTKKDIDESSDTYDTIDWLIKNIPNNNGKAGIYGISYPGFYSTASLPGAHPGLKAVSPQAPVTDWFHGDDFHHNGAFMLADAFNFYSVFGVPRPHPITPDKGPKSFQFPIKDNYRFFLSVGALKNVKLKYFGDTIKFWNDMMTHGTYDAFWKAMDIRQHLTDVKPAVMVVGGFFDAEDAYGALHTYKAIEKQNPKTKNNLVMGPWFHGGWVRGTGSSFGDIQFGQSTSTWFQQNLEFPFFMQYLKGKKDADLAEATIFLTGSNQWKKFSSWPPQNTEEQTLYFQADGKLSFKAPETDTSFDEYVSDPNNPVPYQQGIQERRTREYMIDDQRFAARRPDVKVFQTDILTEDITLTGPLFAKLSVSTTGTDADYIVKLIDAYPEDEAAPADNPKGIIMGGYQMLVRGEVMRGKFRNSFEKPEAFVPGQVTKVNYSLPDVGHTFKKGHRIMIQVQNSWFPLVDRNPQKFLDIYHAEDSDFQKATHRIYHDKANVSSLTVTVLKP</sequence>
<evidence type="ECO:0000313" key="5">
    <source>
        <dbReference type="Proteomes" id="UP000032049"/>
    </source>
</evidence>
<dbReference type="InterPro" id="IPR000383">
    <property type="entry name" value="Xaa-Pro-like_dom"/>
</dbReference>
<dbReference type="Proteomes" id="UP000032049">
    <property type="component" value="Unassembled WGS sequence"/>
</dbReference>
<keyword evidence="2" id="KW-0732">Signal</keyword>
<dbReference type="InterPro" id="IPR008979">
    <property type="entry name" value="Galactose-bd-like_sf"/>
</dbReference>
<reference evidence="4 5" key="1">
    <citation type="submission" date="2015-01" db="EMBL/GenBank/DDBJ databases">
        <title>Draft genome sequence of Pedobacter sp. NL19 isolated from sludge of an effluent treatment pond in an abandoned uranium mine.</title>
        <authorList>
            <person name="Santos T."/>
            <person name="Caetano T."/>
            <person name="Covas C."/>
            <person name="Cruz A."/>
            <person name="Mendo S."/>
        </authorList>
    </citation>
    <scope>NUCLEOTIDE SEQUENCE [LARGE SCALE GENOMIC DNA]</scope>
    <source>
        <strain evidence="4 5">NL19</strain>
    </source>
</reference>
<feature type="chain" id="PRO_5002227088" evidence="2">
    <location>
        <begin position="24"/>
        <end position="626"/>
    </location>
</feature>
<dbReference type="InterPro" id="IPR005674">
    <property type="entry name" value="CocE/Ser_esterase"/>
</dbReference>
<dbReference type="EMBL" id="JXRA01000058">
    <property type="protein sequence ID" value="KIO76624.1"/>
    <property type="molecule type" value="Genomic_DNA"/>
</dbReference>
<name>A0A0D0FVX7_9SPHI</name>
<evidence type="ECO:0000256" key="2">
    <source>
        <dbReference type="SAM" id="SignalP"/>
    </source>
</evidence>
<comment type="caution">
    <text evidence="4">The sequence shown here is derived from an EMBL/GenBank/DDBJ whole genome shotgun (WGS) entry which is preliminary data.</text>
</comment>
<evidence type="ECO:0000313" key="4">
    <source>
        <dbReference type="EMBL" id="KIO76624.1"/>
    </source>
</evidence>
<keyword evidence="1" id="KW-0378">Hydrolase</keyword>
<dbReference type="SMART" id="SM00939">
    <property type="entry name" value="PepX_C"/>
    <property type="match status" value="1"/>
</dbReference>
<dbReference type="Pfam" id="PF08530">
    <property type="entry name" value="PepX_C"/>
    <property type="match status" value="1"/>
</dbReference>
<organism evidence="4 5">
    <name type="scientific">Pedobacter lusitanus</name>
    <dbReference type="NCBI Taxonomy" id="1503925"/>
    <lineage>
        <taxon>Bacteria</taxon>
        <taxon>Pseudomonadati</taxon>
        <taxon>Bacteroidota</taxon>
        <taxon>Sphingobacteriia</taxon>
        <taxon>Sphingobacteriales</taxon>
        <taxon>Sphingobacteriaceae</taxon>
        <taxon>Pedobacter</taxon>
    </lineage>
</organism>
<evidence type="ECO:0000256" key="1">
    <source>
        <dbReference type="ARBA" id="ARBA00022801"/>
    </source>
</evidence>
<dbReference type="InterPro" id="IPR013736">
    <property type="entry name" value="Xaa-Pro_dipept_C"/>
</dbReference>
<gene>
    <name evidence="4" type="ORF">TH53_13810</name>
</gene>
<dbReference type="Gene3D" id="1.10.3020.10">
    <property type="entry name" value="alpha-amino acid ester hydrolase ( Helical cap domain)"/>
    <property type="match status" value="1"/>
</dbReference>
<feature type="domain" description="Xaa-Pro dipeptidyl-peptidase C-terminal" evidence="3">
    <location>
        <begin position="362"/>
        <end position="620"/>
    </location>
</feature>
<dbReference type="Gene3D" id="3.40.50.1820">
    <property type="entry name" value="alpha/beta hydrolase"/>
    <property type="match status" value="1"/>
</dbReference>